<dbReference type="AlphaFoldDB" id="A0A921Q306"/>
<dbReference type="Proteomes" id="UP000807115">
    <property type="component" value="Chromosome 10"/>
</dbReference>
<dbReference type="PANTHER" id="PTHR48243:SF1">
    <property type="entry name" value="AMINOTRANSFERASE-LIKE PLANT MOBILE DOMAIN-CONTAINING PROTEIN"/>
    <property type="match status" value="1"/>
</dbReference>
<organism evidence="2 3">
    <name type="scientific">Sorghum bicolor</name>
    <name type="common">Sorghum</name>
    <name type="synonym">Sorghum vulgare</name>
    <dbReference type="NCBI Taxonomy" id="4558"/>
    <lineage>
        <taxon>Eukaryota</taxon>
        <taxon>Viridiplantae</taxon>
        <taxon>Streptophyta</taxon>
        <taxon>Embryophyta</taxon>
        <taxon>Tracheophyta</taxon>
        <taxon>Spermatophyta</taxon>
        <taxon>Magnoliopsida</taxon>
        <taxon>Liliopsida</taxon>
        <taxon>Poales</taxon>
        <taxon>Poaceae</taxon>
        <taxon>PACMAD clade</taxon>
        <taxon>Panicoideae</taxon>
        <taxon>Andropogonodae</taxon>
        <taxon>Andropogoneae</taxon>
        <taxon>Sorghinae</taxon>
        <taxon>Sorghum</taxon>
    </lineage>
</organism>
<comment type="caution">
    <text evidence="2">The sequence shown here is derived from an EMBL/GenBank/DDBJ whole genome shotgun (WGS) entry which is preliminary data.</text>
</comment>
<dbReference type="EMBL" id="CM027689">
    <property type="protein sequence ID" value="KAG0514654.1"/>
    <property type="molecule type" value="Genomic_DNA"/>
</dbReference>
<dbReference type="PANTHER" id="PTHR48243">
    <property type="entry name" value="AMINOTRANSFERASE-LIKE PLANT MOBILE DOMAIN-CONTAINING PROTEIN"/>
    <property type="match status" value="1"/>
</dbReference>
<name>A0A921Q306_SORBI</name>
<feature type="region of interest" description="Disordered" evidence="1">
    <location>
        <begin position="187"/>
        <end position="235"/>
    </location>
</feature>
<sequence>MDVEFDKVFRAIGWKFLCTLKLTNNGISFRMCEQEHQLNWSLLNTALGCEHECELDLDHATRMFDKFRFWKAISGSNDCSNPTPIEIHNPTLRFLHFWIMCTLYPGTGTDTLIDDELKILYAMVSKIKVSPVKLLVNYWLNSIENPNGELKMIYPGYTTEIPLPCARRRLYGVRTLTIRLAQDMQAAQMEQGGSSHHDVEEGDEAMSVDASDSMGLPPQRTPRPRDRARRHQPTGMDSLINDMGELQIGQEATLQLALQNGQHIRRVREEDAQRWAGWYQNFPPPQ</sequence>
<evidence type="ECO:0000313" key="2">
    <source>
        <dbReference type="EMBL" id="KAG0514654.1"/>
    </source>
</evidence>
<evidence type="ECO:0000313" key="3">
    <source>
        <dbReference type="Proteomes" id="UP000807115"/>
    </source>
</evidence>
<accession>A0A921Q306</accession>
<protein>
    <submittedName>
        <fullName evidence="2">Uncharacterized protein</fullName>
    </submittedName>
</protein>
<reference evidence="2" key="2">
    <citation type="submission" date="2020-10" db="EMBL/GenBank/DDBJ databases">
        <authorList>
            <person name="Cooper E.A."/>
            <person name="Brenton Z.W."/>
            <person name="Flinn B.S."/>
            <person name="Jenkins J."/>
            <person name="Shu S."/>
            <person name="Flowers D."/>
            <person name="Luo F."/>
            <person name="Wang Y."/>
            <person name="Xia P."/>
            <person name="Barry K."/>
            <person name="Daum C."/>
            <person name="Lipzen A."/>
            <person name="Yoshinaga Y."/>
            <person name="Schmutz J."/>
            <person name="Saski C."/>
            <person name="Vermerris W."/>
            <person name="Kresovich S."/>
        </authorList>
    </citation>
    <scope>NUCLEOTIDE SEQUENCE</scope>
</reference>
<evidence type="ECO:0000256" key="1">
    <source>
        <dbReference type="SAM" id="MobiDB-lite"/>
    </source>
</evidence>
<gene>
    <name evidence="2" type="ORF">BDA96_10G211800</name>
</gene>
<reference evidence="2" key="1">
    <citation type="journal article" date="2019" name="BMC Genomics">
        <title>A new reference genome for Sorghum bicolor reveals high levels of sequence similarity between sweet and grain genotypes: implications for the genetics of sugar metabolism.</title>
        <authorList>
            <person name="Cooper E.A."/>
            <person name="Brenton Z.W."/>
            <person name="Flinn B.S."/>
            <person name="Jenkins J."/>
            <person name="Shu S."/>
            <person name="Flowers D."/>
            <person name="Luo F."/>
            <person name="Wang Y."/>
            <person name="Xia P."/>
            <person name="Barry K."/>
            <person name="Daum C."/>
            <person name="Lipzen A."/>
            <person name="Yoshinaga Y."/>
            <person name="Schmutz J."/>
            <person name="Saski C."/>
            <person name="Vermerris W."/>
            <person name="Kresovich S."/>
        </authorList>
    </citation>
    <scope>NUCLEOTIDE SEQUENCE</scope>
</reference>
<proteinExistence type="predicted"/>